<accession>A0A562E172</accession>
<comment type="caution">
    <text evidence="3">The sequence shown here is derived from an EMBL/GenBank/DDBJ whole genome shotgun (WGS) entry which is preliminary data.</text>
</comment>
<evidence type="ECO:0000313" key="4">
    <source>
        <dbReference type="Proteomes" id="UP000317573"/>
    </source>
</evidence>
<evidence type="ECO:0000256" key="1">
    <source>
        <dbReference type="ARBA" id="ARBA00006484"/>
    </source>
</evidence>
<dbReference type="GO" id="GO:0016616">
    <property type="term" value="F:oxidoreductase activity, acting on the CH-OH group of donors, NAD or NADP as acceptor"/>
    <property type="evidence" value="ECO:0007669"/>
    <property type="project" value="TreeGrafter"/>
</dbReference>
<comment type="similarity">
    <text evidence="1">Belongs to the short-chain dehydrogenases/reductases (SDR) family.</text>
</comment>
<dbReference type="Gene3D" id="3.40.50.720">
    <property type="entry name" value="NAD(P)-binding Rossmann-like Domain"/>
    <property type="match status" value="1"/>
</dbReference>
<reference evidence="3 4" key="1">
    <citation type="submission" date="2019-07" db="EMBL/GenBank/DDBJ databases">
        <title>Genome sequencing of lignin-degrading bacterial isolates.</title>
        <authorList>
            <person name="Gladden J."/>
        </authorList>
    </citation>
    <scope>NUCLEOTIDE SEQUENCE [LARGE SCALE GENOMIC DNA]</scope>
    <source>
        <strain evidence="3 4">J45</strain>
    </source>
</reference>
<dbReference type="CDD" id="cd05233">
    <property type="entry name" value="SDR_c"/>
    <property type="match status" value="1"/>
</dbReference>
<dbReference type="FunFam" id="3.40.50.720:FF:000084">
    <property type="entry name" value="Short-chain dehydrogenase reductase"/>
    <property type="match status" value="1"/>
</dbReference>
<dbReference type="AlphaFoldDB" id="A0A562E172"/>
<sequence length="253" mass="26495">MGTLDDRTIVVTGAARGLGLAIARRLGDAGAAVWIADINPHGEDAAAKLRADGIAARFVHVDLADAGSVDTFAARVTADGPIYGLVNNAALADGVGGKAVHELAVEDWDRVLNVNLRGTFLVSRALVPSILHYAEQHGTGRVVAIGSDAALYGSPRLTHYIASKGGVSALTRTMARDLGPYGITVNTVSPGLTESESAQFVPQHRHDLYRLNRALTRPQQPADLVGAVAFLMGDEASYITGQELVVDGGFVLH</sequence>
<gene>
    <name evidence="3" type="ORF">L618_000300000510</name>
</gene>
<organism evidence="3 4">
    <name type="scientific">Rhodococcus rhodochrous J45</name>
    <dbReference type="NCBI Taxonomy" id="935266"/>
    <lineage>
        <taxon>Bacteria</taxon>
        <taxon>Bacillati</taxon>
        <taxon>Actinomycetota</taxon>
        <taxon>Actinomycetes</taxon>
        <taxon>Mycobacteriales</taxon>
        <taxon>Nocardiaceae</taxon>
        <taxon>Rhodococcus</taxon>
    </lineage>
</organism>
<dbReference type="EMBL" id="VLJT01000028">
    <property type="protein sequence ID" value="TWH15478.1"/>
    <property type="molecule type" value="Genomic_DNA"/>
</dbReference>
<keyword evidence="2" id="KW-0560">Oxidoreductase</keyword>
<dbReference type="Proteomes" id="UP000317573">
    <property type="component" value="Unassembled WGS sequence"/>
</dbReference>
<dbReference type="PANTHER" id="PTHR42760:SF115">
    <property type="entry name" value="3-OXOACYL-[ACYL-CARRIER-PROTEIN] REDUCTASE FABG"/>
    <property type="match status" value="1"/>
</dbReference>
<dbReference type="PRINTS" id="PR00081">
    <property type="entry name" value="GDHRDH"/>
</dbReference>
<dbReference type="Pfam" id="PF13561">
    <property type="entry name" value="adh_short_C2"/>
    <property type="match status" value="1"/>
</dbReference>
<proteinExistence type="inferred from homology"/>
<dbReference type="InterPro" id="IPR036291">
    <property type="entry name" value="NAD(P)-bd_dom_sf"/>
</dbReference>
<dbReference type="InterPro" id="IPR002347">
    <property type="entry name" value="SDR_fam"/>
</dbReference>
<dbReference type="PRINTS" id="PR00080">
    <property type="entry name" value="SDRFAMILY"/>
</dbReference>
<protein>
    <submittedName>
        <fullName evidence="3">NAD(P)-dependent dehydrogenase (Short-subunit alcohol dehydrogenase family)</fullName>
    </submittedName>
</protein>
<dbReference type="RefSeq" id="WP_016692242.1">
    <property type="nucleotide sequence ID" value="NZ_VLJT01000028.1"/>
</dbReference>
<evidence type="ECO:0000313" key="3">
    <source>
        <dbReference type="EMBL" id="TWH15478.1"/>
    </source>
</evidence>
<name>A0A562E172_RHORH</name>
<dbReference type="PANTHER" id="PTHR42760">
    <property type="entry name" value="SHORT-CHAIN DEHYDROGENASES/REDUCTASES FAMILY MEMBER"/>
    <property type="match status" value="1"/>
</dbReference>
<dbReference type="SUPFAM" id="SSF51735">
    <property type="entry name" value="NAD(P)-binding Rossmann-fold domains"/>
    <property type="match status" value="1"/>
</dbReference>
<evidence type="ECO:0000256" key="2">
    <source>
        <dbReference type="ARBA" id="ARBA00023002"/>
    </source>
</evidence>